<sequence length="279" mass="32866">MQTPRPVVAMANLGTRGRFGNKLFQYAFLKLYAKRFGLRTETSDWIGRYLFGHNDPFISRAWPVVAEQEQTRLAQLLSAPKPRFVNVNFDGYFQFDTRHFAPYRPYFQSLFQPVPPIRKELQTGLERLKEKGRTIVGIHIRRGDYYRYRKKEKNRVFFIAPSNWYVRWLRSVWGRLDRPVLFLASDSLPELIADFAEFDPVVSSGLYERPFPEADYYPDFYLLSHCHLTAISNSTFSFAASMLNSDGRLFVRPDNDVKALVRYDPWASPPLLHYKRSYY</sequence>
<evidence type="ECO:0000313" key="3">
    <source>
        <dbReference type="EMBL" id="MBD2860901.1"/>
    </source>
</evidence>
<dbReference type="RefSeq" id="WP_190924426.1">
    <property type="nucleotide sequence ID" value="NZ_JACXJA010000003.1"/>
</dbReference>
<keyword evidence="4" id="KW-1185">Reference proteome</keyword>
<dbReference type="Proteomes" id="UP000639396">
    <property type="component" value="Unassembled WGS sequence"/>
</dbReference>
<dbReference type="GO" id="GO:0016020">
    <property type="term" value="C:membrane"/>
    <property type="evidence" value="ECO:0007669"/>
    <property type="project" value="InterPro"/>
</dbReference>
<gene>
    <name evidence="3" type="ORF">IDH45_02730</name>
</gene>
<dbReference type="Gene3D" id="3.40.50.11350">
    <property type="match status" value="1"/>
</dbReference>
<reference evidence="3" key="1">
    <citation type="submission" date="2020-09" db="EMBL/GenBank/DDBJ databases">
        <title>A novel bacterium of genus Paenibacillus, isolated from South China Sea.</title>
        <authorList>
            <person name="Huang H."/>
            <person name="Mo K."/>
            <person name="Hu Y."/>
        </authorList>
    </citation>
    <scope>NUCLEOTIDE SEQUENCE</scope>
    <source>
        <strain evidence="3">IB182363</strain>
    </source>
</reference>
<evidence type="ECO:0000256" key="1">
    <source>
        <dbReference type="ARBA" id="ARBA00022676"/>
    </source>
</evidence>
<dbReference type="PANTHER" id="PTHR11927:SF9">
    <property type="entry name" value="L-FUCOSYLTRANSFERASE"/>
    <property type="match status" value="1"/>
</dbReference>
<dbReference type="Pfam" id="PF01531">
    <property type="entry name" value="Glyco_transf_11"/>
    <property type="match status" value="1"/>
</dbReference>
<dbReference type="InterPro" id="IPR002516">
    <property type="entry name" value="Glyco_trans_11"/>
</dbReference>
<dbReference type="GO" id="GO:0005975">
    <property type="term" value="P:carbohydrate metabolic process"/>
    <property type="evidence" value="ECO:0007669"/>
    <property type="project" value="InterPro"/>
</dbReference>
<evidence type="ECO:0000256" key="2">
    <source>
        <dbReference type="ARBA" id="ARBA00022679"/>
    </source>
</evidence>
<comment type="caution">
    <text evidence="3">The sequence shown here is derived from an EMBL/GenBank/DDBJ whole genome shotgun (WGS) entry which is preliminary data.</text>
</comment>
<name>A0A927C703_9BACL</name>
<protein>
    <submittedName>
        <fullName evidence="3">Alpha-1,2-fucosyltransferase</fullName>
    </submittedName>
</protein>
<dbReference type="PANTHER" id="PTHR11927">
    <property type="entry name" value="GALACTOSIDE 2-L-FUCOSYLTRANSFERASE"/>
    <property type="match status" value="1"/>
</dbReference>
<dbReference type="GO" id="GO:0008107">
    <property type="term" value="F:galactoside 2-alpha-L-fucosyltransferase activity"/>
    <property type="evidence" value="ECO:0007669"/>
    <property type="project" value="InterPro"/>
</dbReference>
<dbReference type="EMBL" id="JACXJA010000003">
    <property type="protein sequence ID" value="MBD2860901.1"/>
    <property type="molecule type" value="Genomic_DNA"/>
</dbReference>
<dbReference type="AlphaFoldDB" id="A0A927C703"/>
<evidence type="ECO:0000313" key="4">
    <source>
        <dbReference type="Proteomes" id="UP000639396"/>
    </source>
</evidence>
<accession>A0A927C703</accession>
<organism evidence="3 4">
    <name type="scientific">Paenibacillus oceani</name>
    <dbReference type="NCBI Taxonomy" id="2772510"/>
    <lineage>
        <taxon>Bacteria</taxon>
        <taxon>Bacillati</taxon>
        <taxon>Bacillota</taxon>
        <taxon>Bacilli</taxon>
        <taxon>Bacillales</taxon>
        <taxon>Paenibacillaceae</taxon>
        <taxon>Paenibacillus</taxon>
    </lineage>
</organism>
<keyword evidence="2" id="KW-0808">Transferase</keyword>
<dbReference type="CDD" id="cd11301">
    <property type="entry name" value="Fut1_Fut2_like"/>
    <property type="match status" value="1"/>
</dbReference>
<proteinExistence type="predicted"/>
<keyword evidence="1" id="KW-0328">Glycosyltransferase</keyword>